<dbReference type="SUPFAM" id="SSF81901">
    <property type="entry name" value="HCP-like"/>
    <property type="match status" value="1"/>
</dbReference>
<evidence type="ECO:0000313" key="1">
    <source>
        <dbReference type="EMBL" id="HHH12861.1"/>
    </source>
</evidence>
<sequence>MSDDRDVEDREMALSSGIAAFEAKHFVQAAELLEPLAEAGEAEAQYRVAIMAQNGLGMVENPLVAYKYMKAAAEAGHALAQHGLAFMYLEGECAEKNPRKAVEWFEKAAEQGLQGSMTTLAMMYQEGNGVEADA</sequence>
<name>A0A7C5MW82_9GAMM</name>
<dbReference type="PANTHER" id="PTHR11102:SF160">
    <property type="entry name" value="ERAD-ASSOCIATED E3 UBIQUITIN-PROTEIN LIGASE COMPONENT HRD3"/>
    <property type="match status" value="1"/>
</dbReference>
<organism evidence="1">
    <name type="scientific">Thiolapillus brandeum</name>
    <dbReference type="NCBI Taxonomy" id="1076588"/>
    <lineage>
        <taxon>Bacteria</taxon>
        <taxon>Pseudomonadati</taxon>
        <taxon>Pseudomonadota</taxon>
        <taxon>Gammaproteobacteria</taxon>
        <taxon>Chromatiales</taxon>
        <taxon>Sedimenticolaceae</taxon>
        <taxon>Thiolapillus</taxon>
    </lineage>
</organism>
<dbReference type="EMBL" id="DROM01000085">
    <property type="protein sequence ID" value="HHH12861.1"/>
    <property type="molecule type" value="Genomic_DNA"/>
</dbReference>
<dbReference type="InterPro" id="IPR011990">
    <property type="entry name" value="TPR-like_helical_dom_sf"/>
</dbReference>
<dbReference type="Proteomes" id="UP000886100">
    <property type="component" value="Unassembled WGS sequence"/>
</dbReference>
<dbReference type="AlphaFoldDB" id="A0A7C5MW82"/>
<feature type="non-terminal residue" evidence="1">
    <location>
        <position position="134"/>
    </location>
</feature>
<accession>A0A7C5MW82</accession>
<dbReference type="SMART" id="SM00671">
    <property type="entry name" value="SEL1"/>
    <property type="match status" value="2"/>
</dbReference>
<dbReference type="InterPro" id="IPR006597">
    <property type="entry name" value="Sel1-like"/>
</dbReference>
<dbReference type="Pfam" id="PF08238">
    <property type="entry name" value="Sel1"/>
    <property type="match status" value="3"/>
</dbReference>
<dbReference type="InterPro" id="IPR050767">
    <property type="entry name" value="Sel1_AlgK"/>
</dbReference>
<protein>
    <submittedName>
        <fullName evidence="1">Sel1 repeat family protein</fullName>
    </submittedName>
</protein>
<dbReference type="Gene3D" id="1.25.40.10">
    <property type="entry name" value="Tetratricopeptide repeat domain"/>
    <property type="match status" value="1"/>
</dbReference>
<proteinExistence type="predicted"/>
<gene>
    <name evidence="1" type="ORF">ENJ98_01360</name>
</gene>
<reference evidence="1" key="1">
    <citation type="journal article" date="2020" name="mSystems">
        <title>Genome- and Community-Level Interaction Insights into Carbon Utilization and Element Cycling Functions of Hydrothermarchaeota in Hydrothermal Sediment.</title>
        <authorList>
            <person name="Zhou Z."/>
            <person name="Liu Y."/>
            <person name="Xu W."/>
            <person name="Pan J."/>
            <person name="Luo Z.H."/>
            <person name="Li M."/>
        </authorList>
    </citation>
    <scope>NUCLEOTIDE SEQUENCE [LARGE SCALE GENOMIC DNA]</scope>
    <source>
        <strain evidence="1">HyVt-535</strain>
    </source>
</reference>
<comment type="caution">
    <text evidence="1">The sequence shown here is derived from an EMBL/GenBank/DDBJ whole genome shotgun (WGS) entry which is preliminary data.</text>
</comment>
<dbReference type="PANTHER" id="PTHR11102">
    <property type="entry name" value="SEL-1-LIKE PROTEIN"/>
    <property type="match status" value="1"/>
</dbReference>